<dbReference type="RefSeq" id="WP_253532980.1">
    <property type="nucleotide sequence ID" value="NZ_JAMZEL010000020.1"/>
</dbReference>
<organism evidence="4 5">
    <name type="scientific">Runella salmonicolor</name>
    <dbReference type="NCBI Taxonomy" id="2950278"/>
    <lineage>
        <taxon>Bacteria</taxon>
        <taxon>Pseudomonadati</taxon>
        <taxon>Bacteroidota</taxon>
        <taxon>Cytophagia</taxon>
        <taxon>Cytophagales</taxon>
        <taxon>Spirosomataceae</taxon>
        <taxon>Runella</taxon>
    </lineage>
</organism>
<name>A0ABT1FZL4_9BACT</name>
<comment type="caution">
    <text evidence="4">The sequence shown here is derived from an EMBL/GenBank/DDBJ whole genome shotgun (WGS) entry which is preliminary data.</text>
</comment>
<feature type="chain" id="PRO_5045052096" evidence="2">
    <location>
        <begin position="21"/>
        <end position="537"/>
    </location>
</feature>
<dbReference type="Proteomes" id="UP001204772">
    <property type="component" value="Unassembled WGS sequence"/>
</dbReference>
<dbReference type="CDD" id="cd02619">
    <property type="entry name" value="Peptidase_C1"/>
    <property type="match status" value="1"/>
</dbReference>
<dbReference type="Gene3D" id="3.90.70.10">
    <property type="entry name" value="Cysteine proteinases"/>
    <property type="match status" value="1"/>
</dbReference>
<proteinExistence type="predicted"/>
<dbReference type="InterPro" id="IPR038765">
    <property type="entry name" value="Papain-like_cys_pep_sf"/>
</dbReference>
<evidence type="ECO:0000313" key="5">
    <source>
        <dbReference type="Proteomes" id="UP001204772"/>
    </source>
</evidence>
<evidence type="ECO:0000259" key="3">
    <source>
        <dbReference type="Pfam" id="PF00112"/>
    </source>
</evidence>
<evidence type="ECO:0000313" key="4">
    <source>
        <dbReference type="EMBL" id="MCP1386248.1"/>
    </source>
</evidence>
<sequence>MKFFKNLLFSLLLASSALFAQELPESDDLPIDDSLALDFELIETYGGAKSLEVNDLKVVNLRTKTPPIGNIGNAPSAQSLTWAISRAMTMAHKLSPADALSPHFLFDLLTKANAKCQLVKGRYMAEVQQILKEEGNIRQRDYSPSNDCIKRPDLEKYGTKKHYYANINLVVPLKADWDNKQIIYAIKNALKSGLPVVTLMQADAAFRTLRGPIWIPDGQSRLFGHVVVIVGYDDNAQQFEIANCWGQNWGNNGFCKIRYEDVFLLKQFFKITAKSDYAVARTKLRTPEKKESDLAATPPSSKPNKQKPQRVQVEQTQTTVSTTTTVTITPAPTEMDLRGFIKLRYPIGHDQNNDFLFEDVKVSLRDGVYQAGKWEKGQQFQLVVSGLTPESFLYLISVDAHGKAQLHWPNNANGAKTLTVQPVSNRVNDSQTHFVLPNPRTITVNGQNKFQEQAFTKTAEGTDLVLMLHASEELTPDELNQIMQSLDGIHTEQAIKETIKRVIGKDLIASPKYNSNQIQYAARSNKGHIVPVLLRVD</sequence>
<dbReference type="Pfam" id="PF00112">
    <property type="entry name" value="Peptidase_C1"/>
    <property type="match status" value="1"/>
</dbReference>
<gene>
    <name evidence="4" type="ORF">NCI00_27655</name>
</gene>
<feature type="domain" description="Peptidase C1A papain C-terminal" evidence="3">
    <location>
        <begin position="81"/>
        <end position="260"/>
    </location>
</feature>
<reference evidence="4 5" key="1">
    <citation type="submission" date="2022-06" db="EMBL/GenBank/DDBJ databases">
        <title>Runella sp. S5 genome sequencing.</title>
        <authorList>
            <person name="Park S."/>
        </authorList>
    </citation>
    <scope>NUCLEOTIDE SEQUENCE [LARGE SCALE GENOMIC DNA]</scope>
    <source>
        <strain evidence="4 5">S5</strain>
    </source>
</reference>
<evidence type="ECO:0000256" key="1">
    <source>
        <dbReference type="SAM" id="MobiDB-lite"/>
    </source>
</evidence>
<keyword evidence="5" id="KW-1185">Reference proteome</keyword>
<feature type="signal peptide" evidence="2">
    <location>
        <begin position="1"/>
        <end position="20"/>
    </location>
</feature>
<feature type="region of interest" description="Disordered" evidence="1">
    <location>
        <begin position="288"/>
        <end position="317"/>
    </location>
</feature>
<dbReference type="SUPFAM" id="SSF54001">
    <property type="entry name" value="Cysteine proteinases"/>
    <property type="match status" value="1"/>
</dbReference>
<evidence type="ECO:0000256" key="2">
    <source>
        <dbReference type="SAM" id="SignalP"/>
    </source>
</evidence>
<dbReference type="EMBL" id="JAMZEL010000020">
    <property type="protein sequence ID" value="MCP1386248.1"/>
    <property type="molecule type" value="Genomic_DNA"/>
</dbReference>
<keyword evidence="2" id="KW-0732">Signal</keyword>
<protein>
    <submittedName>
        <fullName evidence="4">C1 family peptidase</fullName>
    </submittedName>
</protein>
<dbReference type="InterPro" id="IPR000668">
    <property type="entry name" value="Peptidase_C1A_C"/>
</dbReference>
<accession>A0ABT1FZL4</accession>